<keyword evidence="1" id="KW-0472">Membrane</keyword>
<feature type="transmembrane region" description="Helical" evidence="1">
    <location>
        <begin position="143"/>
        <end position="161"/>
    </location>
</feature>
<feature type="transmembrane region" description="Helical" evidence="1">
    <location>
        <begin position="167"/>
        <end position="184"/>
    </location>
</feature>
<name>A0A151TGY9_CAJCA</name>
<keyword evidence="3" id="KW-1185">Reference proteome</keyword>
<dbReference type="Proteomes" id="UP000075243">
    <property type="component" value="Chromosome 6"/>
</dbReference>
<feature type="transmembrane region" description="Helical" evidence="1">
    <location>
        <begin position="83"/>
        <end position="100"/>
    </location>
</feature>
<feature type="transmembrane region" description="Helical" evidence="1">
    <location>
        <begin position="20"/>
        <end position="40"/>
    </location>
</feature>
<evidence type="ECO:0000313" key="2">
    <source>
        <dbReference type="EMBL" id="KYP66321.1"/>
    </source>
</evidence>
<reference evidence="2 3" key="1">
    <citation type="journal article" date="2012" name="Nat. Biotechnol.">
        <title>Draft genome sequence of pigeonpea (Cajanus cajan), an orphan legume crop of resource-poor farmers.</title>
        <authorList>
            <person name="Varshney R.K."/>
            <person name="Chen W."/>
            <person name="Li Y."/>
            <person name="Bharti A.K."/>
            <person name="Saxena R.K."/>
            <person name="Schlueter J.A."/>
            <person name="Donoghue M.T."/>
            <person name="Azam S."/>
            <person name="Fan G."/>
            <person name="Whaley A.M."/>
            <person name="Farmer A.D."/>
            <person name="Sheridan J."/>
            <person name="Iwata A."/>
            <person name="Tuteja R."/>
            <person name="Penmetsa R.V."/>
            <person name="Wu W."/>
            <person name="Upadhyaya H.D."/>
            <person name="Yang S.P."/>
            <person name="Shah T."/>
            <person name="Saxena K.B."/>
            <person name="Michael T."/>
            <person name="McCombie W.R."/>
            <person name="Yang B."/>
            <person name="Zhang G."/>
            <person name="Yang H."/>
            <person name="Wang J."/>
            <person name="Spillane C."/>
            <person name="Cook D.R."/>
            <person name="May G.D."/>
            <person name="Xu X."/>
            <person name="Jackson S.A."/>
        </authorList>
    </citation>
    <scope>NUCLEOTIDE SEQUENCE [LARGE SCALE GENOMIC DNA]</scope>
    <source>
        <strain evidence="3">cv. Asha</strain>
    </source>
</reference>
<dbReference type="Gramene" id="C.cajan_12236.t">
    <property type="protein sequence ID" value="C.cajan_12236.t.cds1"/>
    <property type="gene ID" value="C.cajan_12236"/>
</dbReference>
<dbReference type="AlphaFoldDB" id="A0A151TGY9"/>
<dbReference type="EMBL" id="CM003608">
    <property type="protein sequence ID" value="KYP66321.1"/>
    <property type="molecule type" value="Genomic_DNA"/>
</dbReference>
<proteinExistence type="predicted"/>
<sequence>MANVGTFQNSVISKLLIHPFVWRVTGFGSSIVGFSCYAFSPSFAYFFGKWSTLKIVVYSVVSSLLCMSTLFVKRCSVGHGKCLLLKAQVSFLVLALTSLWSFWEDCHEVQGKVKKGHGKLMNLTSSGAFSLMAMSLSRQLQLGFEVGATNFLVGCFLVTIMKMNLKLAPIAALFCYLLVNIRSISDFLHEKRARDATATQHADAVNVQDREANSIIVSARDTHEASSQDPESCSDDVFKHHGDDTVVSGEIFTKKESAESEGEESFRSGEILALVLRNFIMNDIWSFLFSKNLE</sequence>
<keyword evidence="1" id="KW-0812">Transmembrane</keyword>
<evidence type="ECO:0000256" key="1">
    <source>
        <dbReference type="SAM" id="Phobius"/>
    </source>
</evidence>
<protein>
    <submittedName>
        <fullName evidence="2">Uncharacterized protein</fullName>
    </submittedName>
</protein>
<feature type="transmembrane region" description="Helical" evidence="1">
    <location>
        <begin position="52"/>
        <end position="71"/>
    </location>
</feature>
<keyword evidence="1" id="KW-1133">Transmembrane helix</keyword>
<organism evidence="2 3">
    <name type="scientific">Cajanus cajan</name>
    <name type="common">Pigeon pea</name>
    <name type="synonym">Cajanus indicus</name>
    <dbReference type="NCBI Taxonomy" id="3821"/>
    <lineage>
        <taxon>Eukaryota</taxon>
        <taxon>Viridiplantae</taxon>
        <taxon>Streptophyta</taxon>
        <taxon>Embryophyta</taxon>
        <taxon>Tracheophyta</taxon>
        <taxon>Spermatophyta</taxon>
        <taxon>Magnoliopsida</taxon>
        <taxon>eudicotyledons</taxon>
        <taxon>Gunneridae</taxon>
        <taxon>Pentapetalae</taxon>
        <taxon>rosids</taxon>
        <taxon>fabids</taxon>
        <taxon>Fabales</taxon>
        <taxon>Fabaceae</taxon>
        <taxon>Papilionoideae</taxon>
        <taxon>50 kb inversion clade</taxon>
        <taxon>NPAAA clade</taxon>
        <taxon>indigoferoid/millettioid clade</taxon>
        <taxon>Phaseoleae</taxon>
        <taxon>Cajanus</taxon>
    </lineage>
</organism>
<evidence type="ECO:0000313" key="3">
    <source>
        <dbReference type="Proteomes" id="UP000075243"/>
    </source>
</evidence>
<accession>A0A151TGY9</accession>
<gene>
    <name evidence="2" type="ORF">KK1_012609</name>
</gene>